<evidence type="ECO:0000313" key="2">
    <source>
        <dbReference type="Proteomes" id="UP000244224"/>
    </source>
</evidence>
<evidence type="ECO:0000313" key="1">
    <source>
        <dbReference type="EMBL" id="PTX50584.1"/>
    </source>
</evidence>
<dbReference type="EMBL" id="QBKP01000005">
    <property type="protein sequence ID" value="PTX50584.1"/>
    <property type="molecule type" value="Genomic_DNA"/>
</dbReference>
<sequence>MEVINAGLAMALGEGRLQPLYLRVGQPVRLLIGQISLQCLNYAKEPKSMGLELGCLLAQTV</sequence>
<dbReference type="AlphaFoldDB" id="A0A2T6B3F4"/>
<dbReference type="Proteomes" id="UP000244224">
    <property type="component" value="Unassembled WGS sequence"/>
</dbReference>
<accession>A0A2T6B3F4</accession>
<dbReference type="RefSeq" id="WP_242013866.1">
    <property type="nucleotide sequence ID" value="NZ_QBKP01000005.1"/>
</dbReference>
<name>A0A2T6B3F4_9RHOB</name>
<keyword evidence="2" id="KW-1185">Reference proteome</keyword>
<proteinExistence type="predicted"/>
<reference evidence="1 2" key="1">
    <citation type="submission" date="2018-04" db="EMBL/GenBank/DDBJ databases">
        <title>Genomic Encyclopedia of Archaeal and Bacterial Type Strains, Phase II (KMG-II): from individual species to whole genera.</title>
        <authorList>
            <person name="Goeker M."/>
        </authorList>
    </citation>
    <scope>NUCLEOTIDE SEQUENCE [LARGE SCALE GENOMIC DNA]</scope>
    <source>
        <strain evidence="1 2">DSM 21823</strain>
    </source>
</reference>
<protein>
    <submittedName>
        <fullName evidence="1">Uncharacterized protein</fullName>
    </submittedName>
</protein>
<gene>
    <name evidence="1" type="ORF">C8N34_105229</name>
</gene>
<comment type="caution">
    <text evidence="1">The sequence shown here is derived from an EMBL/GenBank/DDBJ whole genome shotgun (WGS) entry which is preliminary data.</text>
</comment>
<organism evidence="1 2">
    <name type="scientific">Gemmobacter caeni</name>
    <dbReference type="NCBI Taxonomy" id="589035"/>
    <lineage>
        <taxon>Bacteria</taxon>
        <taxon>Pseudomonadati</taxon>
        <taxon>Pseudomonadota</taxon>
        <taxon>Alphaproteobacteria</taxon>
        <taxon>Rhodobacterales</taxon>
        <taxon>Paracoccaceae</taxon>
        <taxon>Gemmobacter</taxon>
    </lineage>
</organism>